<reference evidence="1 2" key="2">
    <citation type="submission" date="2020-03" db="EMBL/GenBank/DDBJ databases">
        <title>Devosia chinhatensis sp. nov., isolated from a hexachlorocyclohexane (HCH) dump site in India.</title>
        <authorList>
            <person name="Kumar M."/>
            <person name="Lal R."/>
        </authorList>
    </citation>
    <scope>NUCLEOTIDE SEQUENCE [LARGE SCALE GENOMIC DNA]</scope>
    <source>
        <strain evidence="1 2">H239</strain>
    </source>
</reference>
<evidence type="ECO:0000313" key="1">
    <source>
        <dbReference type="EMBL" id="NGP17815.1"/>
    </source>
</evidence>
<proteinExistence type="predicted"/>
<reference evidence="1 2" key="1">
    <citation type="submission" date="2020-02" db="EMBL/GenBank/DDBJ databases">
        <authorList>
            <person name="Khan S.A."/>
            <person name="Jeon C.O."/>
            <person name="Chun B.H."/>
        </authorList>
    </citation>
    <scope>NUCLEOTIDE SEQUENCE [LARGE SCALE GENOMIC DNA]</scope>
    <source>
        <strain evidence="1 2">H239</strain>
    </source>
</reference>
<dbReference type="Proteomes" id="UP000474802">
    <property type="component" value="Unassembled WGS sequence"/>
</dbReference>
<dbReference type="RefSeq" id="WP_164534066.1">
    <property type="nucleotide sequence ID" value="NZ_JAALFG010000002.1"/>
</dbReference>
<organism evidence="1 2">
    <name type="scientific">Devosia aurantiaca</name>
    <dbReference type="NCBI Taxonomy" id="2714858"/>
    <lineage>
        <taxon>Bacteria</taxon>
        <taxon>Pseudomonadati</taxon>
        <taxon>Pseudomonadota</taxon>
        <taxon>Alphaproteobacteria</taxon>
        <taxon>Hyphomicrobiales</taxon>
        <taxon>Devosiaceae</taxon>
        <taxon>Devosia</taxon>
    </lineage>
</organism>
<dbReference type="EMBL" id="JAALFG010000002">
    <property type="protein sequence ID" value="NGP17815.1"/>
    <property type="molecule type" value="Genomic_DNA"/>
</dbReference>
<comment type="caution">
    <text evidence="1">The sequence shown here is derived from an EMBL/GenBank/DDBJ whole genome shotgun (WGS) entry which is preliminary data.</text>
</comment>
<keyword evidence="2" id="KW-1185">Reference proteome</keyword>
<sequence>MSADFQVVQLPNSFESLGLVLDLLSKSEPFMLYELGKISAAIRMQLRHQHHFATIREKRLCGYLGWLPTDADIARTWSQDDGPLTPIFNRPTDAVALTVVITSDPSLTRSLIRAARDANKGKRTYFKRETGVLAVGRKSSVMNL</sequence>
<protein>
    <submittedName>
        <fullName evidence="1">Uncharacterized protein</fullName>
    </submittedName>
</protein>
<accession>A0A6M1SRJ1</accession>
<gene>
    <name evidence="1" type="ORF">G5575_09195</name>
</gene>
<name>A0A6M1SRJ1_9HYPH</name>
<dbReference type="AlphaFoldDB" id="A0A6M1SRJ1"/>
<evidence type="ECO:0000313" key="2">
    <source>
        <dbReference type="Proteomes" id="UP000474802"/>
    </source>
</evidence>